<gene>
    <name evidence="1" type="ORF">S01H4_54245</name>
</gene>
<proteinExistence type="predicted"/>
<protein>
    <submittedName>
        <fullName evidence="1">Uncharacterized protein</fullName>
    </submittedName>
</protein>
<organism evidence="1">
    <name type="scientific">marine sediment metagenome</name>
    <dbReference type="NCBI Taxonomy" id="412755"/>
    <lineage>
        <taxon>unclassified sequences</taxon>
        <taxon>metagenomes</taxon>
        <taxon>ecological metagenomes</taxon>
    </lineage>
</organism>
<sequence>EQLKLFKWLIEKLEANVVGIDCGDAMGRNLSDDLEDAYSKDNVVRYAGASKLPVGFEKDKEGKTLIKGGKPVYRQEYMSEWSVRRLKVLLYEARINIPTDYKLDDQINSVVSTMSGTRKKYLCISESGDHLFSSFRVFAITQWLKKDFNQTPKMATEWGSGASSWMPKKNKENK</sequence>
<dbReference type="AlphaFoldDB" id="X1CTG9"/>
<reference evidence="1" key="1">
    <citation type="journal article" date="2014" name="Front. Microbiol.">
        <title>High frequency of phylogenetically diverse reductive dehalogenase-homologous genes in deep subseafloor sedimentary metagenomes.</title>
        <authorList>
            <person name="Kawai M."/>
            <person name="Futagami T."/>
            <person name="Toyoda A."/>
            <person name="Takaki Y."/>
            <person name="Nishi S."/>
            <person name="Hori S."/>
            <person name="Arai W."/>
            <person name="Tsubouchi T."/>
            <person name="Morono Y."/>
            <person name="Uchiyama I."/>
            <person name="Ito T."/>
            <person name="Fujiyama A."/>
            <person name="Inagaki F."/>
            <person name="Takami H."/>
        </authorList>
    </citation>
    <scope>NUCLEOTIDE SEQUENCE</scope>
    <source>
        <strain evidence="1">Expedition CK06-06</strain>
    </source>
</reference>
<feature type="non-terminal residue" evidence="1">
    <location>
        <position position="1"/>
    </location>
</feature>
<name>X1CTG9_9ZZZZ</name>
<comment type="caution">
    <text evidence="1">The sequence shown here is derived from an EMBL/GenBank/DDBJ whole genome shotgun (WGS) entry which is preliminary data.</text>
</comment>
<evidence type="ECO:0000313" key="1">
    <source>
        <dbReference type="EMBL" id="GAH11771.1"/>
    </source>
</evidence>
<dbReference type="EMBL" id="BART01031198">
    <property type="protein sequence ID" value="GAH11771.1"/>
    <property type="molecule type" value="Genomic_DNA"/>
</dbReference>
<accession>X1CTG9</accession>